<name>A0A1B9NJ45_9MICO</name>
<evidence type="ECO:0000313" key="3">
    <source>
        <dbReference type="Proteomes" id="UP000093355"/>
    </source>
</evidence>
<keyword evidence="2" id="KW-0378">Hydrolase</keyword>
<comment type="caution">
    <text evidence="2">The sequence shown here is derived from an EMBL/GenBank/DDBJ whole genome shotgun (WGS) entry which is preliminary data.</text>
</comment>
<organism evidence="2 3">
    <name type="scientific">Microbacterium sediminis</name>
    <dbReference type="NCBI Taxonomy" id="904291"/>
    <lineage>
        <taxon>Bacteria</taxon>
        <taxon>Bacillati</taxon>
        <taxon>Actinomycetota</taxon>
        <taxon>Actinomycetes</taxon>
        <taxon>Micrococcales</taxon>
        <taxon>Microbacteriaceae</taxon>
        <taxon>Microbacterium</taxon>
    </lineage>
</organism>
<dbReference type="InterPro" id="IPR042150">
    <property type="entry name" value="MmRce1-like"/>
</dbReference>
<protein>
    <submittedName>
        <fullName evidence="2">Metal-dependent membrane protease</fullName>
    </submittedName>
</protein>
<accession>A0A1B9NJ45</accession>
<dbReference type="PANTHER" id="PTHR35797:SF1">
    <property type="entry name" value="PROTEASE"/>
    <property type="match status" value="1"/>
</dbReference>
<reference evidence="2 3" key="1">
    <citation type="submission" date="2016-05" db="EMBL/GenBank/DDBJ databases">
        <authorList>
            <person name="Lavstsen T."/>
            <person name="Jespersen J.S."/>
        </authorList>
    </citation>
    <scope>NUCLEOTIDE SEQUENCE [LARGE SCALE GENOMIC DNA]</scope>
    <source>
        <strain evidence="2 3">YLB-01</strain>
    </source>
</reference>
<dbReference type="AlphaFoldDB" id="A0A1B9NJ45"/>
<dbReference type="Proteomes" id="UP000093355">
    <property type="component" value="Unassembled WGS sequence"/>
</dbReference>
<gene>
    <name evidence="2" type="ORF">A7J15_11450</name>
</gene>
<dbReference type="InterPro" id="IPR003675">
    <property type="entry name" value="Rce1/LyrA-like_dom"/>
</dbReference>
<sequence>MTTPGPTPQARVPWNAVSLFTAIVLLLGWLVVLPLWVGAGAASPLAPLLASAMMWTPAVATLIVVAAMKIPRRDVWRFLGVWPLRPWRRTVGFAIGALLGPIAITLLVVAVSAWFGLVELDLVHFSGFAAQLAASGVDPAGLPLGTIVLTQLLTVPIAAVVPNALLALGEEIGWRGWLLTALRPWGTWPALVLTGVIWGLWHAPLILLGHNFGRTDVTGVLLMIGGCVAWGVLLGWTRLRTGSVWPAVFAHGALNAVGGIVLVLAEAGQPIDLAVVGPLGLVAWAVIAVIVAVMTAAGAFRDAGTDAQLGERPAGA</sequence>
<dbReference type="RefSeq" id="WP_067028086.1">
    <property type="nucleotide sequence ID" value="NZ_CP038256.1"/>
</dbReference>
<dbReference type="STRING" id="904291.A7J15_11450"/>
<dbReference type="EMBL" id="LXMD01000001">
    <property type="protein sequence ID" value="OCG76590.1"/>
    <property type="molecule type" value="Genomic_DNA"/>
</dbReference>
<evidence type="ECO:0000313" key="2">
    <source>
        <dbReference type="EMBL" id="OCG76590.1"/>
    </source>
</evidence>
<dbReference type="Pfam" id="PF02517">
    <property type="entry name" value="Rce1-like"/>
    <property type="match status" value="1"/>
</dbReference>
<feature type="domain" description="CAAX prenyl protease 2/Lysostaphin resistance protein A-like" evidence="1">
    <location>
        <begin position="158"/>
        <end position="257"/>
    </location>
</feature>
<dbReference type="GO" id="GO:0004175">
    <property type="term" value="F:endopeptidase activity"/>
    <property type="evidence" value="ECO:0007669"/>
    <property type="project" value="UniProtKB-ARBA"/>
</dbReference>
<evidence type="ECO:0000259" key="1">
    <source>
        <dbReference type="Pfam" id="PF02517"/>
    </source>
</evidence>
<keyword evidence="2" id="KW-0645">Protease</keyword>
<proteinExistence type="predicted"/>
<dbReference type="OrthoDB" id="3693644at2"/>
<dbReference type="PANTHER" id="PTHR35797">
    <property type="entry name" value="PROTEASE-RELATED"/>
    <property type="match status" value="1"/>
</dbReference>
<dbReference type="GO" id="GO:0080120">
    <property type="term" value="P:CAAX-box protein maturation"/>
    <property type="evidence" value="ECO:0007669"/>
    <property type="project" value="UniProtKB-ARBA"/>
</dbReference>
<dbReference type="GO" id="GO:0006508">
    <property type="term" value="P:proteolysis"/>
    <property type="evidence" value="ECO:0007669"/>
    <property type="project" value="UniProtKB-KW"/>
</dbReference>
<keyword evidence="3" id="KW-1185">Reference proteome</keyword>